<evidence type="ECO:0000313" key="2">
    <source>
        <dbReference type="Proteomes" id="UP001281147"/>
    </source>
</evidence>
<reference evidence="1" key="1">
    <citation type="submission" date="2023-07" db="EMBL/GenBank/DDBJ databases">
        <title>Black Yeasts Isolated from many extreme environments.</title>
        <authorList>
            <person name="Coleine C."/>
            <person name="Stajich J.E."/>
            <person name="Selbmann L."/>
        </authorList>
    </citation>
    <scope>NUCLEOTIDE SEQUENCE</scope>
    <source>
        <strain evidence="1">CCFEE 5714</strain>
    </source>
</reference>
<sequence>MVGREDLLVCNTCGTQFDVPADKPLKSCRICDDPRQFVPPSGQTWTSLAQMREQYKNNFHQAKNEERMWSIVTEPKFGIGQRCVLLQTPEGNVLWDCITYLDSETVETIKAKGGLKAIVISHPHYYTTHLDWAEAFDCPVYIAAEDEEWVCRPDPDGRRRLLSGNFEDIIPGVCAAKPGGHFPGSLVLSWDKKLFIADTFVTVPVRPPSMGLLRFNVLILVQSAYYHLDRPPGTTSYAFMWSIPNMLPLPPSELYKMWQVLKELDFESTHAAFLGTDIRDSDVKKRVLESMKIQAKCMGYTEHDILDQALP</sequence>
<organism evidence="1 2">
    <name type="scientific">Vermiconidia calcicola</name>
    <dbReference type="NCBI Taxonomy" id="1690605"/>
    <lineage>
        <taxon>Eukaryota</taxon>
        <taxon>Fungi</taxon>
        <taxon>Dikarya</taxon>
        <taxon>Ascomycota</taxon>
        <taxon>Pezizomycotina</taxon>
        <taxon>Dothideomycetes</taxon>
        <taxon>Dothideomycetidae</taxon>
        <taxon>Mycosphaerellales</taxon>
        <taxon>Extremaceae</taxon>
        <taxon>Vermiconidia</taxon>
    </lineage>
</organism>
<accession>A0ACC3NRD4</accession>
<keyword evidence="2" id="KW-1185">Reference proteome</keyword>
<dbReference type="Proteomes" id="UP001281147">
    <property type="component" value="Unassembled WGS sequence"/>
</dbReference>
<evidence type="ECO:0000313" key="1">
    <source>
        <dbReference type="EMBL" id="KAK3720846.1"/>
    </source>
</evidence>
<comment type="caution">
    <text evidence="1">The sequence shown here is derived from an EMBL/GenBank/DDBJ whole genome shotgun (WGS) entry which is preliminary data.</text>
</comment>
<protein>
    <submittedName>
        <fullName evidence="1">Uncharacterized protein</fullName>
    </submittedName>
</protein>
<dbReference type="EMBL" id="JAUTXU010000020">
    <property type="protein sequence ID" value="KAK3720846.1"/>
    <property type="molecule type" value="Genomic_DNA"/>
</dbReference>
<name>A0ACC3NRD4_9PEZI</name>
<gene>
    <name evidence="1" type="ORF">LTR37_003509</name>
</gene>
<proteinExistence type="predicted"/>